<evidence type="ECO:0000259" key="7">
    <source>
        <dbReference type="Pfam" id="PF01494"/>
    </source>
</evidence>
<keyword evidence="9" id="KW-1185">Reference proteome</keyword>
<keyword evidence="6" id="KW-0503">Monooxygenase</keyword>
<accession>A0A0B1SWG7</accession>
<evidence type="ECO:0000256" key="1">
    <source>
        <dbReference type="ARBA" id="ARBA00001974"/>
    </source>
</evidence>
<dbReference type="GO" id="GO:0071949">
    <property type="term" value="F:FAD binding"/>
    <property type="evidence" value="ECO:0007669"/>
    <property type="project" value="InterPro"/>
</dbReference>
<dbReference type="OrthoDB" id="10053569at2759"/>
<evidence type="ECO:0000256" key="5">
    <source>
        <dbReference type="ARBA" id="ARBA00023002"/>
    </source>
</evidence>
<dbReference type="Pfam" id="PF01494">
    <property type="entry name" value="FAD_binding_3"/>
    <property type="match status" value="1"/>
</dbReference>
<dbReference type="GO" id="GO:0004502">
    <property type="term" value="F:kynurenine 3-monooxygenase activity"/>
    <property type="evidence" value="ECO:0007669"/>
    <property type="project" value="TreeGrafter"/>
</dbReference>
<dbReference type="InterPro" id="IPR002938">
    <property type="entry name" value="FAD-bd"/>
</dbReference>
<dbReference type="GO" id="GO:0070189">
    <property type="term" value="P:kynurenine metabolic process"/>
    <property type="evidence" value="ECO:0007669"/>
    <property type="project" value="TreeGrafter"/>
</dbReference>
<dbReference type="PRINTS" id="PR00420">
    <property type="entry name" value="RNGMNOXGNASE"/>
</dbReference>
<proteinExistence type="predicted"/>
<protein>
    <recommendedName>
        <fullName evidence="7">FAD-binding domain-containing protein</fullName>
    </recommendedName>
</protein>
<name>A0A0B1SWG7_OESDE</name>
<evidence type="ECO:0000313" key="9">
    <source>
        <dbReference type="Proteomes" id="UP000053660"/>
    </source>
</evidence>
<evidence type="ECO:0000256" key="2">
    <source>
        <dbReference type="ARBA" id="ARBA00022630"/>
    </source>
</evidence>
<reference evidence="8 9" key="1">
    <citation type="submission" date="2014-03" db="EMBL/GenBank/DDBJ databases">
        <title>Draft genome of the hookworm Oesophagostomum dentatum.</title>
        <authorList>
            <person name="Mitreva M."/>
        </authorList>
    </citation>
    <scope>NUCLEOTIDE SEQUENCE [LARGE SCALE GENOMIC DNA]</scope>
    <source>
        <strain evidence="8 9">OD-Hann</strain>
    </source>
</reference>
<dbReference type="GO" id="GO:0005741">
    <property type="term" value="C:mitochondrial outer membrane"/>
    <property type="evidence" value="ECO:0007669"/>
    <property type="project" value="TreeGrafter"/>
</dbReference>
<gene>
    <name evidence="8" type="ORF">OESDEN_10866</name>
</gene>
<keyword evidence="5" id="KW-0560">Oxidoreductase</keyword>
<comment type="cofactor">
    <cofactor evidence="1">
        <name>FAD</name>
        <dbReference type="ChEBI" id="CHEBI:57692"/>
    </cofactor>
</comment>
<evidence type="ECO:0000313" key="8">
    <source>
        <dbReference type="EMBL" id="KHJ89314.1"/>
    </source>
</evidence>
<dbReference type="Gene3D" id="3.50.50.60">
    <property type="entry name" value="FAD/NAD(P)-binding domain"/>
    <property type="match status" value="1"/>
</dbReference>
<keyword evidence="2" id="KW-0285">Flavoprotein</keyword>
<dbReference type="Proteomes" id="UP000053660">
    <property type="component" value="Unassembled WGS sequence"/>
</dbReference>
<evidence type="ECO:0000256" key="6">
    <source>
        <dbReference type="ARBA" id="ARBA00023033"/>
    </source>
</evidence>
<dbReference type="InterPro" id="IPR036188">
    <property type="entry name" value="FAD/NAD-bd_sf"/>
</dbReference>
<dbReference type="PANTHER" id="PTHR46028:SF2">
    <property type="entry name" value="KYNURENINE 3-MONOOXYGENASE"/>
    <property type="match status" value="1"/>
</dbReference>
<evidence type="ECO:0000256" key="3">
    <source>
        <dbReference type="ARBA" id="ARBA00022827"/>
    </source>
</evidence>
<dbReference type="PANTHER" id="PTHR46028">
    <property type="entry name" value="KYNURENINE 3-MONOOXYGENASE"/>
    <property type="match status" value="1"/>
</dbReference>
<evidence type="ECO:0000256" key="4">
    <source>
        <dbReference type="ARBA" id="ARBA00022857"/>
    </source>
</evidence>
<organism evidence="8 9">
    <name type="scientific">Oesophagostomum dentatum</name>
    <name type="common">Nodular worm</name>
    <dbReference type="NCBI Taxonomy" id="61180"/>
    <lineage>
        <taxon>Eukaryota</taxon>
        <taxon>Metazoa</taxon>
        <taxon>Ecdysozoa</taxon>
        <taxon>Nematoda</taxon>
        <taxon>Chromadorea</taxon>
        <taxon>Rhabditida</taxon>
        <taxon>Rhabditina</taxon>
        <taxon>Rhabditomorpha</taxon>
        <taxon>Strongyloidea</taxon>
        <taxon>Strongylidae</taxon>
        <taxon>Oesophagostomum</taxon>
    </lineage>
</organism>
<feature type="domain" description="FAD-binding" evidence="7">
    <location>
        <begin position="36"/>
        <end position="73"/>
    </location>
</feature>
<dbReference type="AlphaFoldDB" id="A0A0B1SWG7"/>
<keyword evidence="4" id="KW-0521">NADP</keyword>
<keyword evidence="3" id="KW-0274">FAD</keyword>
<dbReference type="EMBL" id="KN554392">
    <property type="protein sequence ID" value="KHJ89314.1"/>
    <property type="molecule type" value="Genomic_DNA"/>
</dbReference>
<sequence length="82" mass="8867">MLEELAGTNEKNVASPLNCYIVSEGSLLAISCRPHHFGDFVLLTGDAAHAMVPFYGQGMNCGFEDCLVLSESLDACNDDIRE</sequence>
<dbReference type="SUPFAM" id="SSF51905">
    <property type="entry name" value="FAD/NAD(P)-binding domain"/>
    <property type="match status" value="1"/>
</dbReference>